<organism evidence="3">
    <name type="scientific">Anopheles atroparvus</name>
    <name type="common">European mosquito</name>
    <dbReference type="NCBI Taxonomy" id="41427"/>
    <lineage>
        <taxon>Eukaryota</taxon>
        <taxon>Metazoa</taxon>
        <taxon>Ecdysozoa</taxon>
        <taxon>Arthropoda</taxon>
        <taxon>Hexapoda</taxon>
        <taxon>Insecta</taxon>
        <taxon>Pterygota</taxon>
        <taxon>Neoptera</taxon>
        <taxon>Endopterygota</taxon>
        <taxon>Diptera</taxon>
        <taxon>Nematocera</taxon>
        <taxon>Culicoidea</taxon>
        <taxon>Culicidae</taxon>
        <taxon>Anophelinae</taxon>
        <taxon>Anopheles</taxon>
    </lineage>
</organism>
<keyword evidence="2" id="KW-0472">Membrane</keyword>
<evidence type="ECO:0000256" key="2">
    <source>
        <dbReference type="SAM" id="Phobius"/>
    </source>
</evidence>
<keyword evidence="2" id="KW-1133">Transmembrane helix</keyword>
<dbReference type="EnsemblMetazoa" id="AATE013704-RA">
    <property type="protein sequence ID" value="AATE013704-PA.1"/>
    <property type="gene ID" value="AATE013704"/>
</dbReference>
<name>A0A182J937_ANOAO</name>
<feature type="region of interest" description="Disordered" evidence="1">
    <location>
        <begin position="1"/>
        <end position="68"/>
    </location>
</feature>
<protein>
    <submittedName>
        <fullName evidence="3">Uncharacterized protein</fullName>
    </submittedName>
</protein>
<proteinExistence type="predicted"/>
<dbReference type="VEuPathDB" id="VectorBase:AATE013704"/>
<accession>A0A182J937</accession>
<dbReference type="AlphaFoldDB" id="A0A182J937"/>
<reference evidence="3" key="1">
    <citation type="submission" date="2022-08" db="UniProtKB">
        <authorList>
            <consortium name="EnsemblMetazoa"/>
        </authorList>
    </citation>
    <scope>IDENTIFICATION</scope>
    <source>
        <strain evidence="3">EBRO</strain>
    </source>
</reference>
<feature type="transmembrane region" description="Helical" evidence="2">
    <location>
        <begin position="268"/>
        <end position="290"/>
    </location>
</feature>
<sequence>MGHFLSSTRSSGCRKNPVRSTTRPTRPTDRPTPLGKTKAVRSSPSGQGSWSAKASNHRTGSTEKKTDSIPSDRVYRLGYSSPAMESFVGIVLSLLLAPTLANPHSLVGTEAVCRKKLGIGLGWLEPFSFCGVLVVFVEVLSEHPPNYFPLTQNGHYMKACASADQQQVHLQFEWCSNISEPALMLPMHIHQLDMRVLKHNDVYKFYGCSVKFQTMFDIAMYETRLHQLSCRSLMAYVGQRSELHGTYELHTGAYINDKPSPQSRDTTATILGVCWFIVLFAICSLMYLSLTMTYDR</sequence>
<evidence type="ECO:0000313" key="3">
    <source>
        <dbReference type="EnsemblMetazoa" id="AATE013704-PA.1"/>
    </source>
</evidence>
<evidence type="ECO:0000256" key="1">
    <source>
        <dbReference type="SAM" id="MobiDB-lite"/>
    </source>
</evidence>
<feature type="compositionally biased region" description="Polar residues" evidence="1">
    <location>
        <begin position="40"/>
        <end position="59"/>
    </location>
</feature>
<keyword evidence="2" id="KW-0812">Transmembrane</keyword>
<feature type="compositionally biased region" description="Polar residues" evidence="1">
    <location>
        <begin position="1"/>
        <end position="13"/>
    </location>
</feature>